<evidence type="ECO:0000313" key="2">
    <source>
        <dbReference type="Proteomes" id="UP000515733"/>
    </source>
</evidence>
<dbReference type="Gene3D" id="3.10.129.10">
    <property type="entry name" value="Hotdog Thioesterase"/>
    <property type="match status" value="1"/>
</dbReference>
<dbReference type="Pfam" id="PF01575">
    <property type="entry name" value="MaoC_dehydratas"/>
    <property type="match status" value="1"/>
</dbReference>
<dbReference type="PANTHER" id="PTHR42993">
    <property type="entry name" value="MAOC-LIKE DEHYDRATASE DOMAIN-CONTAINING PROTEIN"/>
    <property type="match status" value="1"/>
</dbReference>
<sequence length="152" mass="16892">MAVVFNSNQSVLDLQGKELGTSDWLTIEQERINQFADATGDHQWIHVDPVKAKDGPFGACIAHGYLTLALVNYFMPQVITLENMKMGVNYGCEKIRFPNTVKVGSRLRGRCELVKAEPAGEGVQATIRVTVEIEGQERPACVADTISRYFFN</sequence>
<evidence type="ECO:0000313" key="1">
    <source>
        <dbReference type="EMBL" id="CAB1368539.1"/>
    </source>
</evidence>
<keyword evidence="2" id="KW-1185">Reference proteome</keyword>
<reference evidence="1 2" key="1">
    <citation type="submission" date="2020-03" db="EMBL/GenBank/DDBJ databases">
        <authorList>
            <consortium name="Genoscope - CEA"/>
            <person name="William W."/>
        </authorList>
    </citation>
    <scope>NUCLEOTIDE SEQUENCE [LARGE SCALE GENOMIC DNA]</scope>
    <source>
        <strain evidence="2">DSM 16959</strain>
    </source>
</reference>
<protein>
    <submittedName>
        <fullName evidence="1">Putative enoyl-CoA hydratase 1</fullName>
        <ecNumber evidence="1">4.2.1.17</ecNumber>
    </submittedName>
</protein>
<keyword evidence="1" id="KW-0456">Lyase</keyword>
<dbReference type="InterPro" id="IPR039375">
    <property type="entry name" value="NodN-like"/>
</dbReference>
<dbReference type="GO" id="GO:0004300">
    <property type="term" value="F:enoyl-CoA hydratase activity"/>
    <property type="evidence" value="ECO:0007669"/>
    <property type="project" value="UniProtKB-EC"/>
</dbReference>
<dbReference type="EC" id="4.2.1.17" evidence="1"/>
<proteinExistence type="predicted"/>
<dbReference type="Proteomes" id="UP000515733">
    <property type="component" value="Chromosome"/>
</dbReference>
<gene>
    <name evidence="1" type="ORF">DENOEST_1374</name>
</gene>
<dbReference type="KEGG" id="doe:DENOEST_1374"/>
<dbReference type="EMBL" id="LR778301">
    <property type="protein sequence ID" value="CAB1368539.1"/>
    <property type="molecule type" value="Genomic_DNA"/>
</dbReference>
<accession>A0A6S6Y035</accession>
<dbReference type="InterPro" id="IPR029069">
    <property type="entry name" value="HotDog_dom_sf"/>
</dbReference>
<dbReference type="RefSeq" id="WP_145769646.1">
    <property type="nucleotide sequence ID" value="NZ_LR778301.1"/>
</dbReference>
<name>A0A6S6Y035_9PROT</name>
<dbReference type="AlphaFoldDB" id="A0A6S6Y035"/>
<dbReference type="PANTHER" id="PTHR42993:SF1">
    <property type="entry name" value="MAOC-LIKE DEHYDRATASE DOMAIN-CONTAINING PROTEIN"/>
    <property type="match status" value="1"/>
</dbReference>
<organism evidence="1 2">
    <name type="scientific">Denitratisoma oestradiolicum</name>
    <dbReference type="NCBI Taxonomy" id="311182"/>
    <lineage>
        <taxon>Bacteria</taxon>
        <taxon>Pseudomonadati</taxon>
        <taxon>Pseudomonadota</taxon>
        <taxon>Betaproteobacteria</taxon>
        <taxon>Nitrosomonadales</taxon>
        <taxon>Sterolibacteriaceae</taxon>
        <taxon>Denitratisoma</taxon>
    </lineage>
</organism>
<dbReference type="InterPro" id="IPR002539">
    <property type="entry name" value="MaoC-like_dom"/>
</dbReference>
<dbReference type="CDD" id="cd03450">
    <property type="entry name" value="NodN"/>
    <property type="match status" value="1"/>
</dbReference>
<dbReference type="OrthoDB" id="9801735at2"/>
<dbReference type="SUPFAM" id="SSF54637">
    <property type="entry name" value="Thioesterase/thiol ester dehydrase-isomerase"/>
    <property type="match status" value="1"/>
</dbReference>